<dbReference type="RefSeq" id="WP_063859960.1">
    <property type="nucleotide sequence ID" value="NG_048937.1"/>
</dbReference>
<comment type="similarity">
    <text evidence="2 6">Belongs to the class-A beta-lactamase family.</text>
</comment>
<dbReference type="SUPFAM" id="SSF56601">
    <property type="entry name" value="beta-lactamase/transpeptidase-like"/>
    <property type="match status" value="1"/>
</dbReference>
<dbReference type="PANTHER" id="PTHR35333">
    <property type="entry name" value="BETA-LACTAMASE"/>
    <property type="match status" value="1"/>
</dbReference>
<evidence type="ECO:0000256" key="7">
    <source>
        <dbReference type="SAM" id="SignalP"/>
    </source>
</evidence>
<sequence>MINKRLSIALALAAMIGTPVAMALESQKPGSDSANHIQHQMVQQLSALEKSANGRLGVAVIDTGSGAIAGWRMDEPFPMCSTSKVMAVAALLKQSEQTPELMSQPQPVASGDLVNYNPITERFVGKSMTFDELSAATLQYSDNAAMNLILAKLGGPQKVTAFARSIGDDKFRLDRNEPSLNTAIPGDLRDTSTPRAMALSLQKLALGDALGQVQREKLSHWLRGNTTGAASIRAGLPSGWSVGDKTGSGDYGTTNDIAVVWPTGRPPLVIVTYFTQPQQQAESQRPVLAKAAAIVASHYVLPKG</sequence>
<evidence type="ECO:0000256" key="1">
    <source>
        <dbReference type="ARBA" id="ARBA00001526"/>
    </source>
</evidence>
<dbReference type="PROSITE" id="PS00146">
    <property type="entry name" value="BETA_LACTAMASE_A"/>
    <property type="match status" value="1"/>
</dbReference>
<dbReference type="CARD" id="ARO:3002008">
    <property type="molecule name" value="CTX-M-151"/>
    <property type="mechanism identifier" value="ARO:0001004"/>
    <property type="mechanism name" value="antibiotic inactivation"/>
</dbReference>
<dbReference type="NCBIfam" id="NF033103">
    <property type="entry name" value="bla_class_A"/>
    <property type="match status" value="1"/>
</dbReference>
<gene>
    <name evidence="9" type="primary">blaCTX-M151</name>
</gene>
<dbReference type="EC" id="3.5.2.6" evidence="3 6"/>
<dbReference type="AlphaFoldDB" id="A0A077KT80"/>
<dbReference type="GO" id="GO:0008800">
    <property type="term" value="F:beta-lactamase activity"/>
    <property type="evidence" value="ECO:0007669"/>
    <property type="project" value="UniProtKB-UniRule"/>
</dbReference>
<dbReference type="EMBL" id="AB916359">
    <property type="protein sequence ID" value="BAP34782.1"/>
    <property type="molecule type" value="Genomic_DNA"/>
</dbReference>
<dbReference type="Pfam" id="PF13354">
    <property type="entry name" value="Beta-lactamase2"/>
    <property type="match status" value="1"/>
</dbReference>
<dbReference type="SMR" id="A0A077KT80"/>
<proteinExistence type="evidence at protein level"/>
<evidence type="ECO:0000256" key="4">
    <source>
        <dbReference type="ARBA" id="ARBA00022801"/>
    </source>
</evidence>
<dbReference type="InterPro" id="IPR045155">
    <property type="entry name" value="Beta-lactam_cat"/>
</dbReference>
<dbReference type="InterPro" id="IPR000871">
    <property type="entry name" value="Beta-lactam_class-A"/>
</dbReference>
<evidence type="ECO:0007829" key="11">
    <source>
        <dbReference type="PDB" id="6BPF"/>
    </source>
</evidence>
<organism evidence="9">
    <name type="scientific">Salmonella enterica</name>
    <name type="common">Salmonella choleraesuis</name>
    <dbReference type="NCBI Taxonomy" id="28901"/>
    <lineage>
        <taxon>Bacteria</taxon>
        <taxon>Pseudomonadati</taxon>
        <taxon>Pseudomonadota</taxon>
        <taxon>Gammaproteobacteria</taxon>
        <taxon>Enterobacterales</taxon>
        <taxon>Enterobacteriaceae</taxon>
        <taxon>Salmonella</taxon>
    </lineage>
</organism>
<dbReference type="PRINTS" id="PR00118">
    <property type="entry name" value="BLACTAMASEA"/>
</dbReference>
<dbReference type="InterPro" id="IPR023650">
    <property type="entry name" value="Beta-lactam_class-A_AS"/>
</dbReference>
<feature type="domain" description="Beta-lactamase class A catalytic" evidence="8">
    <location>
        <begin position="57"/>
        <end position="271"/>
    </location>
</feature>
<dbReference type="PDB" id="6BPF">
    <property type="method" value="X-ray"/>
    <property type="resolution" value="1.32 A"/>
    <property type="chains" value="A=35-299"/>
</dbReference>
<dbReference type="PANTHER" id="PTHR35333:SF3">
    <property type="entry name" value="BETA-LACTAMASE-TYPE TRANSPEPTIDASE FOLD CONTAINING PROTEIN"/>
    <property type="match status" value="1"/>
</dbReference>
<dbReference type="Gene3D" id="3.40.710.10">
    <property type="entry name" value="DD-peptidase/beta-lactamase superfamily"/>
    <property type="match status" value="1"/>
</dbReference>
<accession>A0A077KT80</accession>
<dbReference type="GO" id="GO:0046677">
    <property type="term" value="P:response to antibiotic"/>
    <property type="evidence" value="ECO:0007669"/>
    <property type="project" value="UniProtKB-UniRule"/>
</dbReference>
<reference evidence="9" key="1">
    <citation type="submission" date="2014-03" db="EMBL/GenBank/DDBJ databases">
        <title>Salmonella Choleraesuis TUM12370 beta-lactamase CTX-M151 like gene.</title>
        <authorList>
            <person name="Yoshizumi A."/>
            <person name="Aoki K."/>
            <person name="Saga T."/>
            <person name="Urabe N."/>
            <person name="Ishii Y."/>
            <person name="Ohno A."/>
            <person name="Tateda K."/>
        </authorList>
    </citation>
    <scope>NUCLEOTIDE SEQUENCE</scope>
    <source>
        <strain evidence="9">TUM12370</strain>
    </source>
</reference>
<name>A0A077KT80_SALER</name>
<keyword evidence="5 6" id="KW-0046">Antibiotic resistance</keyword>
<evidence type="ECO:0000313" key="9">
    <source>
        <dbReference type="EMBL" id="BAP34782.1"/>
    </source>
</evidence>
<evidence type="ECO:0000256" key="5">
    <source>
        <dbReference type="ARBA" id="ARBA00023251"/>
    </source>
</evidence>
<dbReference type="InterPro" id="IPR012338">
    <property type="entry name" value="Beta-lactam/transpept-like"/>
</dbReference>
<dbReference type="PDBsum" id="6BPF"/>
<comment type="catalytic activity">
    <reaction evidence="1 6">
        <text>a beta-lactam + H2O = a substituted beta-amino acid</text>
        <dbReference type="Rhea" id="RHEA:20401"/>
        <dbReference type="ChEBI" id="CHEBI:15377"/>
        <dbReference type="ChEBI" id="CHEBI:35627"/>
        <dbReference type="ChEBI" id="CHEBI:140347"/>
        <dbReference type="EC" id="3.5.2.6"/>
    </reaction>
</comment>
<reference evidence="10 11" key="2">
    <citation type="journal article" date="2021" name="Antimicrob. Agents Chemother.">
        <title>Structural and Biochemical Characterization of the Novel CTX-M-151 Extended-Spectrum beta-Lactamase and Its Inhibition by Avibactam.</title>
        <authorList>
            <person name="Ghiglione B."/>
            <person name="Rodriguez M.M."/>
            <person name="Brunetti F."/>
            <person name="Papp-Wallace K.M."/>
            <person name="Yoshizumi A."/>
            <person name="Ishii Y."/>
            <person name="Bonomo R.A."/>
            <person name="Gutkind G."/>
            <person name="Klinke S."/>
            <person name="Power P."/>
        </authorList>
    </citation>
    <scope>X-RAY CRYSTALLOGRAPHY (1.28 ANGSTROMS) OF 34-300</scope>
</reference>
<evidence type="ECO:0000259" key="8">
    <source>
        <dbReference type="Pfam" id="PF13354"/>
    </source>
</evidence>
<evidence type="ECO:0007829" key="10">
    <source>
        <dbReference type="PDB" id="6BN3"/>
    </source>
</evidence>
<feature type="signal peptide" evidence="7">
    <location>
        <begin position="1"/>
        <end position="23"/>
    </location>
</feature>
<evidence type="ECO:0000256" key="3">
    <source>
        <dbReference type="ARBA" id="ARBA00012865"/>
    </source>
</evidence>
<keyword evidence="4 6" id="KW-0378">Hydrolase</keyword>
<dbReference type="PDBsum" id="6BN3"/>
<feature type="chain" id="PRO_5001719489" description="Beta-lactamase" evidence="7">
    <location>
        <begin position="24"/>
        <end position="304"/>
    </location>
</feature>
<evidence type="ECO:0000256" key="2">
    <source>
        <dbReference type="ARBA" id="ARBA00009009"/>
    </source>
</evidence>
<evidence type="ECO:0000256" key="6">
    <source>
        <dbReference type="RuleBase" id="RU361140"/>
    </source>
</evidence>
<dbReference type="GO" id="GO:0030655">
    <property type="term" value="P:beta-lactam antibiotic catabolic process"/>
    <property type="evidence" value="ECO:0007669"/>
    <property type="project" value="InterPro"/>
</dbReference>
<keyword evidence="10 11" id="KW-0002">3D-structure</keyword>
<dbReference type="PDB" id="6BN3">
    <property type="method" value="X-ray"/>
    <property type="resolution" value="1.28 A"/>
    <property type="chains" value="A=34-300"/>
</dbReference>
<keyword evidence="7" id="KW-0732">Signal</keyword>
<protein>
    <recommendedName>
        <fullName evidence="3 6">Beta-lactamase</fullName>
        <ecNumber evidence="3 6">3.5.2.6</ecNumber>
    </recommendedName>
</protein>